<evidence type="ECO:0000256" key="2">
    <source>
        <dbReference type="ARBA" id="ARBA00006739"/>
    </source>
</evidence>
<evidence type="ECO:0000256" key="1">
    <source>
        <dbReference type="ARBA" id="ARBA00004776"/>
    </source>
</evidence>
<dbReference type="EC" id="2.4.-.-" evidence="6"/>
<evidence type="ECO:0000256" key="3">
    <source>
        <dbReference type="ARBA" id="ARBA00022676"/>
    </source>
</evidence>
<keyword evidence="3 6" id="KW-0328">Glycosyltransferase</keyword>
<reference evidence="6 7" key="1">
    <citation type="submission" date="2024-05" db="EMBL/GenBank/DDBJ databases">
        <authorList>
            <person name="Zhao H."/>
            <person name="Xu Y."/>
            <person name="Lin S."/>
            <person name="Spain J.C."/>
            <person name="Zhou N.-Y."/>
        </authorList>
    </citation>
    <scope>NUCLEOTIDE SEQUENCE [LARGE SCALE GENOMIC DNA]</scope>
    <source>
        <strain evidence="6 7">NEAU-NG30</strain>
    </source>
</reference>
<organism evidence="6 7">
    <name type="scientific">Amycolatopsis melonis</name>
    <dbReference type="NCBI Taxonomy" id="3156488"/>
    <lineage>
        <taxon>Bacteria</taxon>
        <taxon>Bacillati</taxon>
        <taxon>Actinomycetota</taxon>
        <taxon>Actinomycetes</taxon>
        <taxon>Pseudonocardiales</taxon>
        <taxon>Pseudonocardiaceae</taxon>
        <taxon>Amycolatopsis</taxon>
    </lineage>
</organism>
<sequence length="311" mass="32936">MRDVTANPATTVVVVTWRGAPHVTACLDALAAQSRPHRTLVVDNASDDGTAALLAAHPSHPQVLRLPRNTGYAGALAAALPEVGTPLLAWLNDDAEPEPDWLATLEDTLDQAPLAAAATSLLVRPDGTTQSAGVRLTADGHGADLPEPAGEVFGFCGGAALLRADALRAVGGVPARFFCYYEDTDTAWRLRLAGWDVVAAPEARVVHAHGVSSKPGSPLFHLWNERNRLLMLLRCAPRGVAVTQLVRFAALTAVLPLRPGRPAAANFRFGLRCRVLAGVAARLPATLRARRRIGRRAALGRGAIWEAWAGL</sequence>
<comment type="caution">
    <text evidence="6">The sequence shown here is derived from an EMBL/GenBank/DDBJ whole genome shotgun (WGS) entry which is preliminary data.</text>
</comment>
<dbReference type="InterPro" id="IPR001173">
    <property type="entry name" value="Glyco_trans_2-like"/>
</dbReference>
<dbReference type="Gene3D" id="3.90.550.10">
    <property type="entry name" value="Spore Coat Polysaccharide Biosynthesis Protein SpsA, Chain A"/>
    <property type="match status" value="1"/>
</dbReference>
<evidence type="ECO:0000256" key="4">
    <source>
        <dbReference type="ARBA" id="ARBA00022679"/>
    </source>
</evidence>
<dbReference type="Proteomes" id="UP001440984">
    <property type="component" value="Unassembled WGS sequence"/>
</dbReference>
<evidence type="ECO:0000313" key="7">
    <source>
        <dbReference type="Proteomes" id="UP001440984"/>
    </source>
</evidence>
<dbReference type="PANTHER" id="PTHR43179:SF12">
    <property type="entry name" value="GALACTOFURANOSYLTRANSFERASE GLFT2"/>
    <property type="match status" value="1"/>
</dbReference>
<dbReference type="InterPro" id="IPR029044">
    <property type="entry name" value="Nucleotide-diphossugar_trans"/>
</dbReference>
<dbReference type="SUPFAM" id="SSF53448">
    <property type="entry name" value="Nucleotide-diphospho-sugar transferases"/>
    <property type="match status" value="1"/>
</dbReference>
<feature type="domain" description="Glycosyltransferase 2-like" evidence="5">
    <location>
        <begin position="11"/>
        <end position="170"/>
    </location>
</feature>
<dbReference type="PANTHER" id="PTHR43179">
    <property type="entry name" value="RHAMNOSYLTRANSFERASE WBBL"/>
    <property type="match status" value="1"/>
</dbReference>
<evidence type="ECO:0000259" key="5">
    <source>
        <dbReference type="Pfam" id="PF00535"/>
    </source>
</evidence>
<comment type="similarity">
    <text evidence="2">Belongs to the glycosyltransferase 2 family.</text>
</comment>
<protein>
    <submittedName>
        <fullName evidence="6">Glycosyltransferase family 2 protein</fullName>
        <ecNumber evidence="6">2.4.-.-</ecNumber>
    </submittedName>
</protein>
<evidence type="ECO:0000313" key="6">
    <source>
        <dbReference type="EMBL" id="MEQ0563815.1"/>
    </source>
</evidence>
<gene>
    <name evidence="6" type="ORF">ABJI51_32455</name>
</gene>
<accession>A0ABV0LND9</accession>
<dbReference type="Pfam" id="PF00535">
    <property type="entry name" value="Glycos_transf_2"/>
    <property type="match status" value="1"/>
</dbReference>
<proteinExistence type="inferred from homology"/>
<dbReference type="GO" id="GO:0016757">
    <property type="term" value="F:glycosyltransferase activity"/>
    <property type="evidence" value="ECO:0007669"/>
    <property type="project" value="UniProtKB-KW"/>
</dbReference>
<name>A0ABV0LND9_9PSEU</name>
<dbReference type="EMBL" id="JBDZYD010000013">
    <property type="protein sequence ID" value="MEQ0563815.1"/>
    <property type="molecule type" value="Genomic_DNA"/>
</dbReference>
<comment type="pathway">
    <text evidence="1">Cell wall biogenesis; cell wall polysaccharide biosynthesis.</text>
</comment>
<dbReference type="RefSeq" id="WP_348954866.1">
    <property type="nucleotide sequence ID" value="NZ_JBDZYD010000013.1"/>
</dbReference>
<dbReference type="CDD" id="cd04186">
    <property type="entry name" value="GT_2_like_c"/>
    <property type="match status" value="1"/>
</dbReference>
<keyword evidence="4 6" id="KW-0808">Transferase</keyword>
<keyword evidence="7" id="KW-1185">Reference proteome</keyword>